<dbReference type="PANTHER" id="PTHR43592">
    <property type="entry name" value="CAAX AMINO TERMINAL PROTEASE"/>
    <property type="match status" value="1"/>
</dbReference>
<feature type="transmembrane region" description="Helical" evidence="1">
    <location>
        <begin position="292"/>
        <end position="317"/>
    </location>
</feature>
<evidence type="ECO:0000259" key="2">
    <source>
        <dbReference type="Pfam" id="PF02517"/>
    </source>
</evidence>
<dbReference type="Proteomes" id="UP001497512">
    <property type="component" value="Chromosome 7"/>
</dbReference>
<evidence type="ECO:0000313" key="3">
    <source>
        <dbReference type="EMBL" id="CAK9231056.1"/>
    </source>
</evidence>
<protein>
    <recommendedName>
        <fullName evidence="2">CAAX prenyl protease 2/Lysostaphin resistance protein A-like domain-containing protein</fullName>
    </recommendedName>
</protein>
<dbReference type="EMBL" id="OZ019899">
    <property type="protein sequence ID" value="CAK9231056.1"/>
    <property type="molecule type" value="Genomic_DNA"/>
</dbReference>
<accession>A0ABP0UVV2</accession>
<name>A0ABP0UVV2_9BRYO</name>
<feature type="transmembrane region" description="Helical" evidence="1">
    <location>
        <begin position="373"/>
        <end position="390"/>
    </location>
</feature>
<sequence length="449" mass="47583">MVVASAMQGLCGVACTVSSVVHESPSSSSSAVLLKPFVTRPGIAVSIGNNNNNFFCTETFWRFDVGRGGMTMASLTAAAGSKLAATTPPPLLLHQIGTTTLGSRRRYNIITAAAASIAEARPLFRVLRLGTGPRSIPEQQQALLPCSLLRKKSSSRCFFARNKAIAEDDDDLVQVVNDGGGPPTPEPGTSWPILERWNVPWDGKVTAVGMAIWLFSFLTTGIAVSAIAAYLGISRRQVMDLDEQALFIFVHQLAQTIAGLSALNVVLAPHQPYPPQLFSYDWSSPLDLRRGWLLYGGIGVIGAAAAVVAVSTLAVTVTGQPPPREADALLQLLPIIGASPASTAALIAVTGILAPILEESVFRGFLMTSLTKWVPTPVAVVISACAFAGAHLTPGEFPQLLALGVILGLAYAQTRTLITPILIHATWNSGVIVLLTLLRVQGYDIREFL</sequence>
<keyword evidence="1" id="KW-0472">Membrane</keyword>
<feature type="domain" description="CAAX prenyl protease 2/Lysostaphin resistance protein A-like" evidence="2">
    <location>
        <begin position="342"/>
        <end position="429"/>
    </location>
</feature>
<feature type="transmembrane region" description="Helical" evidence="1">
    <location>
        <begin position="420"/>
        <end position="440"/>
    </location>
</feature>
<feature type="transmembrane region" description="Helical" evidence="1">
    <location>
        <begin position="329"/>
        <end position="353"/>
    </location>
</feature>
<organism evidence="3 4">
    <name type="scientific">Sphagnum troendelagicum</name>
    <dbReference type="NCBI Taxonomy" id="128251"/>
    <lineage>
        <taxon>Eukaryota</taxon>
        <taxon>Viridiplantae</taxon>
        <taxon>Streptophyta</taxon>
        <taxon>Embryophyta</taxon>
        <taxon>Bryophyta</taxon>
        <taxon>Sphagnophytina</taxon>
        <taxon>Sphagnopsida</taxon>
        <taxon>Sphagnales</taxon>
        <taxon>Sphagnaceae</taxon>
        <taxon>Sphagnum</taxon>
    </lineage>
</organism>
<keyword evidence="1" id="KW-0812">Transmembrane</keyword>
<reference evidence="3" key="1">
    <citation type="submission" date="2024-02" db="EMBL/GenBank/DDBJ databases">
        <authorList>
            <consortium name="ELIXIR-Norway"/>
            <consortium name="Elixir Norway"/>
        </authorList>
    </citation>
    <scope>NUCLEOTIDE SEQUENCE</scope>
</reference>
<evidence type="ECO:0000313" key="4">
    <source>
        <dbReference type="Proteomes" id="UP001497512"/>
    </source>
</evidence>
<keyword evidence="4" id="KW-1185">Reference proteome</keyword>
<dbReference type="Pfam" id="PF02517">
    <property type="entry name" value="Rce1-like"/>
    <property type="match status" value="1"/>
</dbReference>
<proteinExistence type="predicted"/>
<gene>
    <name evidence="3" type="ORF">CSSPTR1EN2_LOCUS20235</name>
</gene>
<feature type="transmembrane region" description="Helical" evidence="1">
    <location>
        <begin position="210"/>
        <end position="233"/>
    </location>
</feature>
<evidence type="ECO:0000256" key="1">
    <source>
        <dbReference type="SAM" id="Phobius"/>
    </source>
</evidence>
<dbReference type="PANTHER" id="PTHR43592:SF15">
    <property type="entry name" value="CAAX AMINO TERMINAL PROTEASE FAMILY PROTEIN"/>
    <property type="match status" value="1"/>
</dbReference>
<keyword evidence="1" id="KW-1133">Transmembrane helix</keyword>
<dbReference type="InterPro" id="IPR003675">
    <property type="entry name" value="Rce1/LyrA-like_dom"/>
</dbReference>